<evidence type="ECO:0000313" key="1">
    <source>
        <dbReference type="EMBL" id="KAI0057715.1"/>
    </source>
</evidence>
<protein>
    <submittedName>
        <fullName evidence="1">Uncharacterized protein</fullName>
    </submittedName>
</protein>
<dbReference type="EMBL" id="MU277243">
    <property type="protein sequence ID" value="KAI0057715.1"/>
    <property type="molecule type" value="Genomic_DNA"/>
</dbReference>
<reference evidence="1" key="1">
    <citation type="submission" date="2021-03" db="EMBL/GenBank/DDBJ databases">
        <authorList>
            <consortium name="DOE Joint Genome Institute"/>
            <person name="Ahrendt S."/>
            <person name="Looney B.P."/>
            <person name="Miyauchi S."/>
            <person name="Morin E."/>
            <person name="Drula E."/>
            <person name="Courty P.E."/>
            <person name="Chicoki N."/>
            <person name="Fauchery L."/>
            <person name="Kohler A."/>
            <person name="Kuo A."/>
            <person name="Labutti K."/>
            <person name="Pangilinan J."/>
            <person name="Lipzen A."/>
            <person name="Riley R."/>
            <person name="Andreopoulos W."/>
            <person name="He G."/>
            <person name="Johnson J."/>
            <person name="Barry K.W."/>
            <person name="Grigoriev I.V."/>
            <person name="Nagy L."/>
            <person name="Hibbett D."/>
            <person name="Henrissat B."/>
            <person name="Matheny P.B."/>
            <person name="Labbe J."/>
            <person name="Martin F."/>
        </authorList>
    </citation>
    <scope>NUCLEOTIDE SEQUENCE</scope>
    <source>
        <strain evidence="1">HHB10654</strain>
    </source>
</reference>
<accession>A0ACB8SNN6</accession>
<organism evidence="1 2">
    <name type="scientific">Artomyces pyxidatus</name>
    <dbReference type="NCBI Taxonomy" id="48021"/>
    <lineage>
        <taxon>Eukaryota</taxon>
        <taxon>Fungi</taxon>
        <taxon>Dikarya</taxon>
        <taxon>Basidiomycota</taxon>
        <taxon>Agaricomycotina</taxon>
        <taxon>Agaricomycetes</taxon>
        <taxon>Russulales</taxon>
        <taxon>Auriscalpiaceae</taxon>
        <taxon>Artomyces</taxon>
    </lineage>
</organism>
<gene>
    <name evidence="1" type="ORF">BV25DRAFT_1348858</name>
</gene>
<dbReference type="Proteomes" id="UP000814140">
    <property type="component" value="Unassembled WGS sequence"/>
</dbReference>
<comment type="caution">
    <text evidence="1">The sequence shown here is derived from an EMBL/GenBank/DDBJ whole genome shotgun (WGS) entry which is preliminary data.</text>
</comment>
<evidence type="ECO:0000313" key="2">
    <source>
        <dbReference type="Proteomes" id="UP000814140"/>
    </source>
</evidence>
<name>A0ACB8SNN6_9AGAM</name>
<keyword evidence="2" id="KW-1185">Reference proteome</keyword>
<reference evidence="1" key="2">
    <citation type="journal article" date="2022" name="New Phytol.">
        <title>Evolutionary transition to the ectomycorrhizal habit in the genomes of a hyperdiverse lineage of mushroom-forming fungi.</title>
        <authorList>
            <person name="Looney B."/>
            <person name="Miyauchi S."/>
            <person name="Morin E."/>
            <person name="Drula E."/>
            <person name="Courty P.E."/>
            <person name="Kohler A."/>
            <person name="Kuo A."/>
            <person name="LaButti K."/>
            <person name="Pangilinan J."/>
            <person name="Lipzen A."/>
            <person name="Riley R."/>
            <person name="Andreopoulos W."/>
            <person name="He G."/>
            <person name="Johnson J."/>
            <person name="Nolan M."/>
            <person name="Tritt A."/>
            <person name="Barry K.W."/>
            <person name="Grigoriev I.V."/>
            <person name="Nagy L.G."/>
            <person name="Hibbett D."/>
            <person name="Henrissat B."/>
            <person name="Matheny P.B."/>
            <person name="Labbe J."/>
            <person name="Martin F.M."/>
        </authorList>
    </citation>
    <scope>NUCLEOTIDE SEQUENCE</scope>
    <source>
        <strain evidence="1">HHB10654</strain>
    </source>
</reference>
<sequence length="367" mass="39905">MAPALADSSPTPTFVEEDAASALRELRPILPFLLVGTISMLILVVAYSYFLFSAYRSYRHRIAPPLSPPPRKLLLPSLLANPGSPTLGATVAALPAHSALLATAPVSMGLRPHGQAHHQSMDFECRGLSRSSSFGASWGRALADLFGRSDGVEGQDGILSRVMTMGSRFDKNARQENAVRAQEGAVLRTNVPRARLFRYTMRLGNGGTQRTRSSSPLLDEGSVEDLGILVDERETRQTRENAPLLGRSNHPPSLPLINFPVPPPDSAMPFTPTFLPVNLDLLSTSRFSDELEAEMDFGLRRARSDSGILLPAVPEPAYVTAAARTIIEEQFMDAILLEGEDGRLSSLTRSSYRLSSGSEDDYYLVAQ</sequence>
<proteinExistence type="predicted"/>